<dbReference type="GO" id="GO:0003676">
    <property type="term" value="F:nucleic acid binding"/>
    <property type="evidence" value="ECO:0007669"/>
    <property type="project" value="InterPro"/>
</dbReference>
<dbReference type="PANTHER" id="PTHR37984">
    <property type="entry name" value="PROTEIN CBG26694"/>
    <property type="match status" value="1"/>
</dbReference>
<dbReference type="PROSITE" id="PS50994">
    <property type="entry name" value="INTEGRASE"/>
    <property type="match status" value="1"/>
</dbReference>
<dbReference type="GO" id="GO:0004519">
    <property type="term" value="F:endonuclease activity"/>
    <property type="evidence" value="ECO:0007669"/>
    <property type="project" value="UniProtKB-KW"/>
</dbReference>
<sequence length="498" mass="56111">SNPALFRVGNPDIFQRTIEGLLNGIPFTGALLDNILISGATDDEHLRNLEENHSTGYYARIKHGNGGQNRQKFERSKNLLQSSTVLVHYDPKKKLLVACDALPYGVGAVLSHEMEDGTEKPIAFASRTLTEAEKKYSQLDKEGLAMVFAVKKFHQFLYGRHFTIYTDHKPLLGIFSSERAIPQMASSRIQRWALTMSTYEYDVIFRPGKENSNADALSRLPLKIEPSTTPIPSEVVNLMDQLSRSPVDAGYQAIDNERSGVSARWPTVVQDDSIKPYFTRRNELSVQEGCLLWGSRAVIPPQGRSQVMDILHQTHPGMSQMKGLARGYVWWPGMDKAIEERARSCSTCQIHQKVPPKAPMHPILVDYAGPFMGKMFLLIIDAHSKWLDIHMTNSSNAETTVVASQLRMTFASQGLPEMVVSDKGPAFVSKEFEEFLRKNEVRHVTSAPYHPCSNGLVERTVQTFKQAMKKQKDFLQTRLSRFLFKYRITPHTTTGQAP</sequence>
<keyword evidence="3" id="KW-0540">Nuclease</keyword>
<gene>
    <name evidence="7" type="ORF">PACLA_8A029842</name>
</gene>
<dbReference type="InterPro" id="IPR036397">
    <property type="entry name" value="RNaseH_sf"/>
</dbReference>
<dbReference type="Pfam" id="PF17917">
    <property type="entry name" value="RT_RNaseH"/>
    <property type="match status" value="1"/>
</dbReference>
<dbReference type="Gene3D" id="3.30.420.10">
    <property type="entry name" value="Ribonuclease H-like superfamily/Ribonuclease H"/>
    <property type="match status" value="1"/>
</dbReference>
<reference evidence="7" key="1">
    <citation type="submission" date="2020-04" db="EMBL/GenBank/DDBJ databases">
        <authorList>
            <person name="Alioto T."/>
            <person name="Alioto T."/>
            <person name="Gomez Garrido J."/>
        </authorList>
    </citation>
    <scope>NUCLEOTIDE SEQUENCE</scope>
    <source>
        <strain evidence="7">A484AB</strain>
    </source>
</reference>
<comment type="caution">
    <text evidence="7">The sequence shown here is derived from an EMBL/GenBank/DDBJ whole genome shotgun (WGS) entry which is preliminary data.</text>
</comment>
<dbReference type="Gene3D" id="1.10.340.70">
    <property type="match status" value="1"/>
</dbReference>
<dbReference type="GO" id="GO:0015074">
    <property type="term" value="P:DNA integration"/>
    <property type="evidence" value="ECO:0007669"/>
    <property type="project" value="InterPro"/>
</dbReference>
<dbReference type="AlphaFoldDB" id="A0A7D9J250"/>
<dbReference type="EMBL" id="CACRXK020010882">
    <property type="protein sequence ID" value="CAB4020287.1"/>
    <property type="molecule type" value="Genomic_DNA"/>
</dbReference>
<keyword evidence="6" id="KW-0695">RNA-directed DNA polymerase</keyword>
<dbReference type="InterPro" id="IPR001584">
    <property type="entry name" value="Integrase_cat-core"/>
</dbReference>
<organism evidence="7 8">
    <name type="scientific">Paramuricea clavata</name>
    <name type="common">Red gorgonian</name>
    <name type="synonym">Violescent sea-whip</name>
    <dbReference type="NCBI Taxonomy" id="317549"/>
    <lineage>
        <taxon>Eukaryota</taxon>
        <taxon>Metazoa</taxon>
        <taxon>Cnidaria</taxon>
        <taxon>Anthozoa</taxon>
        <taxon>Octocorallia</taxon>
        <taxon>Malacalcyonacea</taxon>
        <taxon>Plexauridae</taxon>
        <taxon>Paramuricea</taxon>
    </lineage>
</organism>
<accession>A0A7D9J250</accession>
<evidence type="ECO:0000256" key="1">
    <source>
        <dbReference type="ARBA" id="ARBA00022679"/>
    </source>
</evidence>
<evidence type="ECO:0000256" key="3">
    <source>
        <dbReference type="ARBA" id="ARBA00022722"/>
    </source>
</evidence>
<dbReference type="FunFam" id="1.10.340.70:FF:000003">
    <property type="entry name" value="Protein CBG25708"/>
    <property type="match status" value="1"/>
</dbReference>
<keyword evidence="2" id="KW-0548">Nucleotidyltransferase</keyword>
<dbReference type="SUPFAM" id="SSF56672">
    <property type="entry name" value="DNA/RNA polymerases"/>
    <property type="match status" value="1"/>
</dbReference>
<evidence type="ECO:0000256" key="4">
    <source>
        <dbReference type="ARBA" id="ARBA00022759"/>
    </source>
</evidence>
<dbReference type="Pfam" id="PF17921">
    <property type="entry name" value="Integrase_H2C2"/>
    <property type="match status" value="1"/>
</dbReference>
<dbReference type="Gene3D" id="3.10.20.370">
    <property type="match status" value="1"/>
</dbReference>
<dbReference type="CDD" id="cd09274">
    <property type="entry name" value="RNase_HI_RT_Ty3"/>
    <property type="match status" value="1"/>
</dbReference>
<dbReference type="InterPro" id="IPR012337">
    <property type="entry name" value="RNaseH-like_sf"/>
</dbReference>
<proteinExistence type="predicted"/>
<name>A0A7D9J250_PARCT</name>
<keyword evidence="8" id="KW-1185">Reference proteome</keyword>
<dbReference type="InterPro" id="IPR041373">
    <property type="entry name" value="RT_RNaseH"/>
</dbReference>
<dbReference type="InterPro" id="IPR050951">
    <property type="entry name" value="Retrovirus_Pol_polyprotein"/>
</dbReference>
<dbReference type="GO" id="GO:0016787">
    <property type="term" value="F:hydrolase activity"/>
    <property type="evidence" value="ECO:0007669"/>
    <property type="project" value="UniProtKB-KW"/>
</dbReference>
<evidence type="ECO:0000313" key="8">
    <source>
        <dbReference type="Proteomes" id="UP001152795"/>
    </source>
</evidence>
<dbReference type="FunFam" id="3.10.20.370:FF:000001">
    <property type="entry name" value="Retrovirus-related Pol polyprotein from transposon 17.6-like protein"/>
    <property type="match status" value="1"/>
</dbReference>
<protein>
    <submittedName>
        <fullName evidence="7">PREDICTED: uncharacterized protein K02A2.6-like</fullName>
    </submittedName>
</protein>
<keyword evidence="1" id="KW-0808">Transferase</keyword>
<dbReference type="SUPFAM" id="SSF53098">
    <property type="entry name" value="Ribonuclease H-like"/>
    <property type="match status" value="1"/>
</dbReference>
<feature type="non-terminal residue" evidence="7">
    <location>
        <position position="498"/>
    </location>
</feature>
<dbReference type="InterPro" id="IPR041588">
    <property type="entry name" value="Integrase_H2C2"/>
</dbReference>
<evidence type="ECO:0000256" key="6">
    <source>
        <dbReference type="ARBA" id="ARBA00022918"/>
    </source>
</evidence>
<evidence type="ECO:0000256" key="5">
    <source>
        <dbReference type="ARBA" id="ARBA00022801"/>
    </source>
</evidence>
<dbReference type="InterPro" id="IPR043502">
    <property type="entry name" value="DNA/RNA_pol_sf"/>
</dbReference>
<evidence type="ECO:0000256" key="2">
    <source>
        <dbReference type="ARBA" id="ARBA00022695"/>
    </source>
</evidence>
<dbReference type="PANTHER" id="PTHR37984:SF13">
    <property type="entry name" value="RIBONUCLEASE H"/>
    <property type="match status" value="1"/>
</dbReference>
<dbReference type="OrthoDB" id="775972at2759"/>
<dbReference type="Proteomes" id="UP001152795">
    <property type="component" value="Unassembled WGS sequence"/>
</dbReference>
<evidence type="ECO:0000313" key="7">
    <source>
        <dbReference type="EMBL" id="CAB4020287.1"/>
    </source>
</evidence>
<keyword evidence="5" id="KW-0378">Hydrolase</keyword>
<keyword evidence="4" id="KW-0255">Endonuclease</keyword>
<feature type="non-terminal residue" evidence="7">
    <location>
        <position position="1"/>
    </location>
</feature>
<dbReference type="Pfam" id="PF00665">
    <property type="entry name" value="rve"/>
    <property type="match status" value="1"/>
</dbReference>
<dbReference type="GO" id="GO:0003964">
    <property type="term" value="F:RNA-directed DNA polymerase activity"/>
    <property type="evidence" value="ECO:0007669"/>
    <property type="project" value="UniProtKB-KW"/>
</dbReference>